<accession>A0A7D9HK49</accession>
<dbReference type="AlphaFoldDB" id="A0A7D9HK49"/>
<feature type="region of interest" description="Disordered" evidence="1">
    <location>
        <begin position="396"/>
        <end position="429"/>
    </location>
</feature>
<evidence type="ECO:0000313" key="3">
    <source>
        <dbReference type="Proteomes" id="UP001152795"/>
    </source>
</evidence>
<dbReference type="SMART" id="SM00233">
    <property type="entry name" value="PH"/>
    <property type="match status" value="1"/>
</dbReference>
<dbReference type="Proteomes" id="UP001152795">
    <property type="component" value="Unassembled WGS sequence"/>
</dbReference>
<protein>
    <submittedName>
        <fullName evidence="2">Rho GTPase-activating 20</fullName>
    </submittedName>
</protein>
<dbReference type="InterPro" id="IPR036028">
    <property type="entry name" value="SH3-like_dom_sf"/>
</dbReference>
<keyword evidence="3" id="KW-1185">Reference proteome</keyword>
<comment type="caution">
    <text evidence="2">The sequence shown here is derived from an EMBL/GenBank/DDBJ whole genome shotgun (WGS) entry which is preliminary data.</text>
</comment>
<dbReference type="InterPro" id="IPR001849">
    <property type="entry name" value="PH_domain"/>
</dbReference>
<dbReference type="PROSITE" id="PS50003">
    <property type="entry name" value="PH_DOMAIN"/>
    <property type="match status" value="1"/>
</dbReference>
<name>A0A7D9HK49_PARCT</name>
<dbReference type="SUPFAM" id="SSF50044">
    <property type="entry name" value="SH3-domain"/>
    <property type="match status" value="1"/>
</dbReference>
<dbReference type="InterPro" id="IPR011993">
    <property type="entry name" value="PH-like_dom_sf"/>
</dbReference>
<proteinExistence type="predicted"/>
<dbReference type="Pfam" id="PF22286">
    <property type="entry name" value="RHG20_PH"/>
    <property type="match status" value="1"/>
</dbReference>
<dbReference type="Gene3D" id="2.30.29.30">
    <property type="entry name" value="Pleckstrin-homology domain (PH domain)/Phosphotyrosine-binding domain (PTB)"/>
    <property type="match status" value="1"/>
</dbReference>
<organism evidence="2 3">
    <name type="scientific">Paramuricea clavata</name>
    <name type="common">Red gorgonian</name>
    <name type="synonym">Violescent sea-whip</name>
    <dbReference type="NCBI Taxonomy" id="317549"/>
    <lineage>
        <taxon>Eukaryota</taxon>
        <taxon>Metazoa</taxon>
        <taxon>Cnidaria</taxon>
        <taxon>Anthozoa</taxon>
        <taxon>Octocorallia</taxon>
        <taxon>Malacalcyonacea</taxon>
        <taxon>Plexauridae</taxon>
        <taxon>Paramuricea</taxon>
    </lineage>
</organism>
<feature type="region of interest" description="Disordered" evidence="1">
    <location>
        <begin position="1"/>
        <end position="32"/>
    </location>
</feature>
<reference evidence="2" key="1">
    <citation type="submission" date="2020-04" db="EMBL/GenBank/DDBJ databases">
        <authorList>
            <person name="Alioto T."/>
            <person name="Alioto T."/>
            <person name="Gomez Garrido J."/>
        </authorList>
    </citation>
    <scope>NUCLEOTIDE SEQUENCE</scope>
    <source>
        <strain evidence="2">A484AB</strain>
    </source>
</reference>
<dbReference type="InterPro" id="IPR047887">
    <property type="entry name" value="ARHGAP20_PH"/>
</dbReference>
<dbReference type="EMBL" id="CACRXK020000623">
    <property type="protein sequence ID" value="CAB3983520.1"/>
    <property type="molecule type" value="Genomic_DNA"/>
</dbReference>
<evidence type="ECO:0000313" key="2">
    <source>
        <dbReference type="EMBL" id="CAB3983520.1"/>
    </source>
</evidence>
<sequence length="429" mass="48898">MTDLGRKPSGSKLHHAPSDPAIHRINPKNRDPKTHIFKTRMFIHEGAVQKVVFRNANANQSELPQEYSDRYLILFSDVAIVAVSAGNVLTGNKFKLKERINLEQCWVADAETFLQKQVPDETFVLGTPKRTYVFLAQSVKERNTWEKLLQQRIAVEKTKFLQLWKSKTVPDAIFIKTPAKSRVEYQAMDENELTLHVNEDINVIGFRENGLWIPGFYDTLNPSYAFTKDWLPGVNSMGKFGWFPAECIHGNFLDNKEKCVDQFSYVPVATALQIKHKMTELTNSQIPLKFLTSVKIHKADGTFRTCKLNEATTTADIINHLDKHNRLTGLNIEKDRIELWEESKDGSVKRKHKQSEKILEILSFWGEYDSQISFVSRTRGVKEGVLDTLSVDSTQFEGSPEIRRGSHTGSPAGRSSSRKESFKKSSSFC</sequence>
<dbReference type="Gene3D" id="3.10.20.90">
    <property type="entry name" value="Phosphatidylinositol 3-kinase Catalytic Subunit, Chain A, domain 1"/>
    <property type="match status" value="1"/>
</dbReference>
<gene>
    <name evidence="2" type="ORF">PACLA_8A035215</name>
</gene>
<evidence type="ECO:0000256" key="1">
    <source>
        <dbReference type="SAM" id="MobiDB-lite"/>
    </source>
</evidence>
<dbReference type="SUPFAM" id="SSF50729">
    <property type="entry name" value="PH domain-like"/>
    <property type="match status" value="1"/>
</dbReference>